<dbReference type="EMBL" id="SRPE01000006">
    <property type="protein sequence ID" value="TGN26743.1"/>
    <property type="molecule type" value="Genomic_DNA"/>
</dbReference>
<evidence type="ECO:0000313" key="1">
    <source>
        <dbReference type="EMBL" id="TGN26743.1"/>
    </source>
</evidence>
<dbReference type="Proteomes" id="UP000297998">
    <property type="component" value="Unassembled WGS sequence"/>
</dbReference>
<organism evidence="1 2">
    <name type="scientific">Empedobacter tilapiae</name>
    <dbReference type="NCBI Taxonomy" id="2491114"/>
    <lineage>
        <taxon>Bacteria</taxon>
        <taxon>Pseudomonadati</taxon>
        <taxon>Bacteroidota</taxon>
        <taxon>Flavobacteriia</taxon>
        <taxon>Flavobacteriales</taxon>
        <taxon>Weeksellaceae</taxon>
        <taxon>Empedobacter</taxon>
    </lineage>
</organism>
<comment type="caution">
    <text evidence="1">The sequence shown here is derived from an EMBL/GenBank/DDBJ whole genome shotgun (WGS) entry which is preliminary data.</text>
</comment>
<reference evidence="1 2" key="1">
    <citation type="submission" date="2019-03" db="EMBL/GenBank/DDBJ databases">
        <title>Empedobacter tilapiae sp. nov., isolated from an intestine of Nile tilapia Oreochromis niloticus.</title>
        <authorList>
            <person name="Kim Y.-O."/>
            <person name="Yoon J.-H."/>
        </authorList>
    </citation>
    <scope>NUCLEOTIDE SEQUENCE [LARGE SCALE GENOMIC DNA]</scope>
    <source>
        <strain evidence="1 2">MRS2</strain>
    </source>
</reference>
<dbReference type="RefSeq" id="WP_135835642.1">
    <property type="nucleotide sequence ID" value="NZ_SRPE01000006.1"/>
</dbReference>
<protein>
    <submittedName>
        <fullName evidence="1">Uncharacterized protein</fullName>
    </submittedName>
</protein>
<proteinExistence type="predicted"/>
<dbReference type="OrthoDB" id="1352582at2"/>
<evidence type="ECO:0000313" key="2">
    <source>
        <dbReference type="Proteomes" id="UP000297998"/>
    </source>
</evidence>
<name>A0A4Z1B0U0_9FLAO</name>
<keyword evidence="2" id="KW-1185">Reference proteome</keyword>
<gene>
    <name evidence="1" type="ORF">E4J94_09870</name>
</gene>
<dbReference type="AlphaFoldDB" id="A0A4Z1B0U0"/>
<accession>A0A4Z1B0U0</accession>
<sequence>MKELYHKIVNEFSKEDVINIFTKEGISQPQYIDLYSQQDFDETNTELVTKNNLLIDWTVNHKEKSPIATLVCRLSYGQFHNTSEHGTDDFFLTYIDKVHEILKGLETKSTGKLSLIDEGFSHDEKSTLNVYLLQYECSYFGRNNTIERIGTYDKVTLKNELKYDF</sequence>